<name>A0ABD3QZ51_9STRA</name>
<dbReference type="Gene3D" id="2.40.30.180">
    <property type="entry name" value="Ubiquitin-activating enzyme E1, FCCH domain"/>
    <property type="match status" value="1"/>
</dbReference>
<evidence type="ECO:0000313" key="12">
    <source>
        <dbReference type="Proteomes" id="UP001530400"/>
    </source>
</evidence>
<evidence type="ECO:0000256" key="1">
    <source>
        <dbReference type="ARBA" id="ARBA00004906"/>
    </source>
</evidence>
<evidence type="ECO:0000256" key="2">
    <source>
        <dbReference type="ARBA" id="ARBA00005673"/>
    </source>
</evidence>
<keyword evidence="12" id="KW-1185">Reference proteome</keyword>
<dbReference type="InterPro" id="IPR038252">
    <property type="entry name" value="UBA_E1_C_sf"/>
</dbReference>
<feature type="signal peptide" evidence="9">
    <location>
        <begin position="1"/>
        <end position="25"/>
    </location>
</feature>
<evidence type="ECO:0000256" key="4">
    <source>
        <dbReference type="ARBA" id="ARBA00022741"/>
    </source>
</evidence>
<dbReference type="InterPro" id="IPR045886">
    <property type="entry name" value="ThiF/MoeB/HesA"/>
</dbReference>
<dbReference type="Pfam" id="PF09358">
    <property type="entry name" value="E1_UFD"/>
    <property type="match status" value="1"/>
</dbReference>
<dbReference type="GO" id="GO:0005524">
    <property type="term" value="F:ATP binding"/>
    <property type="evidence" value="ECO:0007669"/>
    <property type="project" value="UniProtKB-KW"/>
</dbReference>
<dbReference type="InterPro" id="IPR018965">
    <property type="entry name" value="Ub-activating_enz_E1_C"/>
</dbReference>
<dbReference type="Gene3D" id="3.50.50.80">
    <property type="entry name" value="Ubiquitin-activating enzyme E1, inactive adenylation domain, subdomain 1"/>
    <property type="match status" value="1"/>
</dbReference>
<feature type="chain" id="PRO_5044893804" description="Ubiquitin-activating enzyme E1 C-terminal domain-containing protein" evidence="9">
    <location>
        <begin position="26"/>
        <end position="1353"/>
    </location>
</feature>
<dbReference type="Gene3D" id="3.40.50.720">
    <property type="entry name" value="NAD(P)-binding Rossmann-like Domain"/>
    <property type="match status" value="1"/>
</dbReference>
<evidence type="ECO:0000256" key="6">
    <source>
        <dbReference type="ARBA" id="ARBA00022840"/>
    </source>
</evidence>
<dbReference type="InterPro" id="IPR042302">
    <property type="entry name" value="E1_FCCH_sf"/>
</dbReference>
<dbReference type="InterPro" id="IPR000594">
    <property type="entry name" value="ThiF_NAD_FAD-bd"/>
</dbReference>
<evidence type="ECO:0000256" key="9">
    <source>
        <dbReference type="SAM" id="SignalP"/>
    </source>
</evidence>
<accession>A0ABD3QZ51</accession>
<organism evidence="11 12">
    <name type="scientific">Cyclotella atomus</name>
    <dbReference type="NCBI Taxonomy" id="382360"/>
    <lineage>
        <taxon>Eukaryota</taxon>
        <taxon>Sar</taxon>
        <taxon>Stramenopiles</taxon>
        <taxon>Ochrophyta</taxon>
        <taxon>Bacillariophyta</taxon>
        <taxon>Coscinodiscophyceae</taxon>
        <taxon>Thalassiosirophycidae</taxon>
        <taxon>Stephanodiscales</taxon>
        <taxon>Stephanodiscaceae</taxon>
        <taxon>Cyclotella</taxon>
    </lineage>
</organism>
<dbReference type="Gene3D" id="3.40.50.12550">
    <property type="entry name" value="Ubiquitin-activating enzyme E1, inactive adenylation domain, subdomain 2"/>
    <property type="match status" value="1"/>
</dbReference>
<dbReference type="Gene3D" id="1.10.10.2660">
    <property type="entry name" value="Ubiquitin-activating enzyme E1, SCCH domain"/>
    <property type="match status" value="1"/>
</dbReference>
<gene>
    <name evidence="11" type="ORF">ACHAWO_002993</name>
</gene>
<evidence type="ECO:0000256" key="5">
    <source>
        <dbReference type="ARBA" id="ARBA00022786"/>
    </source>
</evidence>
<feature type="active site" description="Glycyl thioester intermediate" evidence="7">
    <location>
        <position position="851"/>
    </location>
</feature>
<evidence type="ECO:0000256" key="3">
    <source>
        <dbReference type="ARBA" id="ARBA00022598"/>
    </source>
</evidence>
<dbReference type="SMART" id="SM00985">
    <property type="entry name" value="UBA_e1_C"/>
    <property type="match status" value="1"/>
</dbReference>
<comment type="similarity">
    <text evidence="2">Belongs to the ubiquitin-activating E1 family.</text>
</comment>
<reference evidence="11 12" key="1">
    <citation type="submission" date="2024-10" db="EMBL/GenBank/DDBJ databases">
        <title>Updated reference genomes for cyclostephanoid diatoms.</title>
        <authorList>
            <person name="Roberts W.R."/>
            <person name="Alverson A.J."/>
        </authorList>
    </citation>
    <scope>NUCLEOTIDE SEQUENCE [LARGE SCALE GENOMIC DNA]</scope>
    <source>
        <strain evidence="11 12">AJA010-31</strain>
    </source>
</reference>
<dbReference type="Gene3D" id="3.10.290.60">
    <property type="entry name" value="Ubiquitin-activating enzyme E1, UFD domain"/>
    <property type="match status" value="1"/>
</dbReference>
<evidence type="ECO:0000256" key="8">
    <source>
        <dbReference type="SAM" id="MobiDB-lite"/>
    </source>
</evidence>
<evidence type="ECO:0000313" key="11">
    <source>
        <dbReference type="EMBL" id="KAL3805483.1"/>
    </source>
</evidence>
<dbReference type="InterPro" id="IPR019572">
    <property type="entry name" value="UBA_E1_SCCH"/>
</dbReference>
<protein>
    <recommendedName>
        <fullName evidence="10">Ubiquitin-activating enzyme E1 C-terminal domain-containing protein</fullName>
    </recommendedName>
</protein>
<dbReference type="PANTHER" id="PTHR10953">
    <property type="entry name" value="UBIQUITIN-ACTIVATING ENZYME E1"/>
    <property type="match status" value="1"/>
</dbReference>
<dbReference type="PANTHER" id="PTHR10953:SF4">
    <property type="entry name" value="UBIQUITIN-ACTIVATING ENZYME E1 C-TERMINAL DOMAIN-CONTAINING PROTEIN"/>
    <property type="match status" value="1"/>
</dbReference>
<dbReference type="InterPro" id="IPR042449">
    <property type="entry name" value="Ub-E1_IAD_1"/>
</dbReference>
<keyword evidence="4" id="KW-0547">Nucleotide-binding</keyword>
<comment type="pathway">
    <text evidence="1">Protein modification; protein ubiquitination.</text>
</comment>
<feature type="domain" description="Ubiquitin-activating enzyme E1 C-terminal" evidence="10">
    <location>
        <begin position="1173"/>
        <end position="1296"/>
    </location>
</feature>
<feature type="compositionally biased region" description="Basic and acidic residues" evidence="8">
    <location>
        <begin position="113"/>
        <end position="129"/>
    </location>
</feature>
<keyword evidence="9" id="KW-0732">Signal</keyword>
<evidence type="ECO:0000259" key="10">
    <source>
        <dbReference type="SMART" id="SM00985"/>
    </source>
</evidence>
<dbReference type="EMBL" id="JALLPJ020000002">
    <property type="protein sequence ID" value="KAL3805483.1"/>
    <property type="molecule type" value="Genomic_DNA"/>
</dbReference>
<keyword evidence="6" id="KW-0067">ATP-binding</keyword>
<dbReference type="Proteomes" id="UP001530400">
    <property type="component" value="Unassembled WGS sequence"/>
</dbReference>
<keyword evidence="5" id="KW-0833">Ubl conjugation pathway</keyword>
<dbReference type="SUPFAM" id="SSF69572">
    <property type="entry name" value="Activating enzymes of the ubiquitin-like proteins"/>
    <property type="match status" value="2"/>
</dbReference>
<keyword evidence="3" id="KW-0436">Ligase</keyword>
<evidence type="ECO:0000256" key="7">
    <source>
        <dbReference type="PROSITE-ProRule" id="PRU10132"/>
    </source>
</evidence>
<dbReference type="GO" id="GO:0016874">
    <property type="term" value="F:ligase activity"/>
    <property type="evidence" value="ECO:0007669"/>
    <property type="project" value="UniProtKB-KW"/>
</dbReference>
<feature type="compositionally biased region" description="Acidic residues" evidence="8">
    <location>
        <begin position="250"/>
        <end position="266"/>
    </location>
</feature>
<dbReference type="InterPro" id="IPR035985">
    <property type="entry name" value="Ubiquitin-activating_enz"/>
</dbReference>
<dbReference type="Pfam" id="PF00899">
    <property type="entry name" value="ThiF"/>
    <property type="match status" value="1"/>
</dbReference>
<comment type="caution">
    <text evidence="11">The sequence shown here is derived from an EMBL/GenBank/DDBJ whole genome shotgun (WGS) entry which is preliminary data.</text>
</comment>
<dbReference type="InterPro" id="IPR033127">
    <property type="entry name" value="UBQ-activ_enz_E1_Cys_AS"/>
</dbReference>
<proteinExistence type="inferred from homology"/>
<dbReference type="InterPro" id="IPR042063">
    <property type="entry name" value="Ubi_acti_E1_SCCH"/>
</dbReference>
<feature type="region of interest" description="Disordered" evidence="8">
    <location>
        <begin position="244"/>
        <end position="266"/>
    </location>
</feature>
<dbReference type="PROSITE" id="PS00865">
    <property type="entry name" value="UBIQUITIN_ACTIVAT_2"/>
    <property type="match status" value="1"/>
</dbReference>
<sequence>MTFIFRCTVASILLVLSLHIDSASASSRFGPRLFSRGLMGIEPVKNANSRERPIQNVHHVTTWGLSKSRLSRILLGEVARRSLTAIRGGDADSAHVNTDKKNSSSSSSSSSQTKERQFTSKKKDNDDERYSRQMYALGARAHGLVRSTTAILDGPMGKIIKSSISQNGEHGFRSLHPGQQNGKDIPSGLLYEMAKNLALSGVGRIILVRNDDGFDAQYFDGTLDDLGAAYHRAALAEVFPESEKRAMNERDEDEMEVEDEDFSDEMDDEKEDGAVLLAEYIQRLNPGVQVDVLTRAKILELLRGENQDDEDWDDENTVSLGSNPVMVCIDRSVASMLEVNDACRFRCQTDSQSVPFVSVKTAGVYSQLFCDFGPSFVVVDEDGETPRSTLIDNIEIDDENNQIVTVNCLDGERHDVSSGDLIEFQGESGPDEASSGGSFPRCEVVAVKSPACFTVKVQKQDESKEESLLNTLSDGRTRSFARVKVTRTISFSSLREILQPDSHTDDDSKAPECWDNDALFAPSDLDKSFDPQRRKAIMASMAALDKFVTKYGRLPNRSSKELPVDGKDESVKAKRSDVERFQSLVRKVSNTESSASLDKIVTQFASTCRAKFIPLQAIAGAVGAQEVLKAATGLYNPVRQFLLFDCDEVLESCDANSKYSDLDDYRELVAKGQTYILGNELSQKLASSRIFLVGAGAIGCELLKNLASMGAGTSKQGCLIVTDMDTIEKSNLSRQLLFRDIDVGEFKSAAAKASVLRFSNCNVEAHTSRVGDEEDGPFDDDFWSTGCDVVLNALDNVEARLFVDSQCVSNGRGLIDAGTLGPKGNVQVVVPHLSESYGSSSDPPEPDIPVCTLKNFPYDISHTIQWARDLFDGYFNRRPRQANDHVAEIAQMEDLTDFAHMLIRKFGEDAAVDMSEELGEDLGVFPFAVGLDSNDPEYIASVKMASLKWAISHADRLFYTTIVELLKKHPADSLDEDGAPFWTGSRRVPSPLKFTALNAGEDEVSAQQVMINESIAQFVQFAARLRMESFLASDQSEEESSHTLVSLEDALSSLEKHASVTQDKKEQDADKERDVLAAILEKLNGAKTGASFLPKLNLVDFEKDDETNGHVSFVTAASNLRAMAYGIPTADAMETRRVAGRIVPAMITTTGLVSALSCLELIKMLKGLPLVLHRNAFVNLALPFFAFTCPLPADQVSEINGKTFTMWDRIVVKGSNKAPADTMTLKKFIDKVKKQAQLGDDMEISNISYGPYMIYANFLNSEDEELLGSPLMDTVKSAVISEEDSAETGLDEGVEEAGCTKLDDNLTEEQKAVLSKLSRKRYLDFSVAVELTETGEEYELPPIRFIREKIDPK</sequence>
<feature type="region of interest" description="Disordered" evidence="8">
    <location>
        <begin position="90"/>
        <end position="129"/>
    </location>
</feature>
<dbReference type="Pfam" id="PF10585">
    <property type="entry name" value="UBA_E1_SCCH"/>
    <property type="match status" value="1"/>
</dbReference>
<feature type="compositionally biased region" description="Basic and acidic residues" evidence="8">
    <location>
        <begin position="90"/>
        <end position="102"/>
    </location>
</feature>